<evidence type="ECO:0000256" key="3">
    <source>
        <dbReference type="ARBA" id="ARBA00012856"/>
    </source>
</evidence>
<comment type="pathway">
    <text evidence="1">Cofactor biosynthesis; tetrahydrofolate biosynthesis; 5,6,7,8-tetrahydrofolate from 7,8-dihydrofolate: step 1/1.</text>
</comment>
<dbReference type="EMBL" id="CP117811">
    <property type="protein sequence ID" value="WDE96185.1"/>
    <property type="molecule type" value="Genomic_DNA"/>
</dbReference>
<dbReference type="Gene3D" id="3.40.430.10">
    <property type="entry name" value="Dihydrofolate Reductase, subunit A"/>
    <property type="match status" value="1"/>
</dbReference>
<dbReference type="PANTHER" id="PTHR48069">
    <property type="entry name" value="DIHYDROFOLATE REDUCTASE"/>
    <property type="match status" value="1"/>
</dbReference>
<dbReference type="PRINTS" id="PR00070">
    <property type="entry name" value="DHFR"/>
</dbReference>
<dbReference type="InterPro" id="IPR012259">
    <property type="entry name" value="DHFR"/>
</dbReference>
<evidence type="ECO:0000256" key="2">
    <source>
        <dbReference type="ARBA" id="ARBA00009539"/>
    </source>
</evidence>
<keyword evidence="5" id="KW-0521">NADP</keyword>
<evidence type="ECO:0000256" key="4">
    <source>
        <dbReference type="ARBA" id="ARBA00022563"/>
    </source>
</evidence>
<evidence type="ECO:0000256" key="7">
    <source>
        <dbReference type="ARBA" id="ARBA00025067"/>
    </source>
</evidence>
<dbReference type="PANTHER" id="PTHR48069:SF3">
    <property type="entry name" value="DIHYDROFOLATE REDUCTASE"/>
    <property type="match status" value="1"/>
</dbReference>
<keyword evidence="4" id="KW-0554">One-carbon metabolism</keyword>
<protein>
    <recommendedName>
        <fullName evidence="3">dihydrofolate reductase</fullName>
        <ecNumber evidence="3">1.5.1.3</ecNumber>
    </recommendedName>
</protein>
<evidence type="ECO:0000256" key="6">
    <source>
        <dbReference type="ARBA" id="ARBA00023002"/>
    </source>
</evidence>
<feature type="domain" description="DHFR" evidence="8">
    <location>
        <begin position="1"/>
        <end position="154"/>
    </location>
</feature>
<dbReference type="Pfam" id="PF00186">
    <property type="entry name" value="DHFR_1"/>
    <property type="match status" value="1"/>
</dbReference>
<evidence type="ECO:0000313" key="9">
    <source>
        <dbReference type="EMBL" id="WDE96185.1"/>
    </source>
</evidence>
<dbReference type="CDD" id="cd00209">
    <property type="entry name" value="DHFR"/>
    <property type="match status" value="1"/>
</dbReference>
<proteinExistence type="inferred from homology"/>
<accession>A0ABY7VPT4</accession>
<dbReference type="Proteomes" id="UP001214250">
    <property type="component" value="Chromosome 1"/>
</dbReference>
<evidence type="ECO:0000313" key="10">
    <source>
        <dbReference type="Proteomes" id="UP001214250"/>
    </source>
</evidence>
<comment type="similarity">
    <text evidence="2">Belongs to the dihydrofolate reductase family.</text>
</comment>
<gene>
    <name evidence="9" type="ORF">PQO03_10740</name>
</gene>
<dbReference type="InterPro" id="IPR001796">
    <property type="entry name" value="DHFR_dom"/>
</dbReference>
<dbReference type="RefSeq" id="WP_274150261.1">
    <property type="nucleotide sequence ID" value="NZ_CP117811.1"/>
</dbReference>
<dbReference type="EC" id="1.5.1.3" evidence="3"/>
<name>A0ABY7VPT4_9BACT</name>
<evidence type="ECO:0000259" key="8">
    <source>
        <dbReference type="PROSITE" id="PS51330"/>
    </source>
</evidence>
<evidence type="ECO:0000256" key="5">
    <source>
        <dbReference type="ARBA" id="ARBA00022857"/>
    </source>
</evidence>
<dbReference type="GO" id="GO:0004146">
    <property type="term" value="F:dihydrofolate reductase activity"/>
    <property type="evidence" value="ECO:0007669"/>
    <property type="project" value="UniProtKB-EC"/>
</dbReference>
<dbReference type="SUPFAM" id="SSF53597">
    <property type="entry name" value="Dihydrofolate reductase-like"/>
    <property type="match status" value="1"/>
</dbReference>
<keyword evidence="10" id="KW-1185">Reference proteome</keyword>
<dbReference type="InterPro" id="IPR024072">
    <property type="entry name" value="DHFR-like_dom_sf"/>
</dbReference>
<keyword evidence="6 9" id="KW-0560">Oxidoreductase</keyword>
<sequence>MLSIISAMDENRLIGTGKSLPWNIPEEYQRYLSNVKGHTIIVGRKTFEISGKDLSNDRILILSKSHSGPNYFNNIEDAISAANGEDIFVTGGAEIYKQALAYADALYISVIKGDFEGSVYFPQIDPSIWYVDHHEELAQYNYYIYRRKLIDLIN</sequence>
<organism evidence="9 10">
    <name type="scientific">Lentisphaera profundi</name>
    <dbReference type="NCBI Taxonomy" id="1658616"/>
    <lineage>
        <taxon>Bacteria</taxon>
        <taxon>Pseudomonadati</taxon>
        <taxon>Lentisphaerota</taxon>
        <taxon>Lentisphaeria</taxon>
        <taxon>Lentisphaerales</taxon>
        <taxon>Lentisphaeraceae</taxon>
        <taxon>Lentisphaera</taxon>
    </lineage>
</organism>
<dbReference type="PROSITE" id="PS51330">
    <property type="entry name" value="DHFR_2"/>
    <property type="match status" value="1"/>
</dbReference>
<evidence type="ECO:0000256" key="1">
    <source>
        <dbReference type="ARBA" id="ARBA00004903"/>
    </source>
</evidence>
<reference evidence="9 10" key="1">
    <citation type="submission" date="2023-02" db="EMBL/GenBank/DDBJ databases">
        <title>Genome sequence of Lentisphaera profundi SAORIC-696.</title>
        <authorList>
            <person name="Kim e."/>
            <person name="Cho J.-C."/>
            <person name="Choi A."/>
            <person name="Kang I."/>
        </authorList>
    </citation>
    <scope>NUCLEOTIDE SEQUENCE [LARGE SCALE GENOMIC DNA]</scope>
    <source>
        <strain evidence="9 10">SAORIC-696</strain>
    </source>
</reference>
<comment type="function">
    <text evidence="7">Key enzyme in folate metabolism. Catalyzes an essential reaction for de novo glycine and purine synthesis, and for DNA precursor synthesis.</text>
</comment>